<reference evidence="2 3" key="1">
    <citation type="submission" date="2020-10" db="EMBL/GenBank/DDBJ databases">
        <title>Connecting structure to function with the recovery of over 1000 high-quality activated sludge metagenome-assembled genomes encoding full-length rRNA genes using long-read sequencing.</title>
        <authorList>
            <person name="Singleton C.M."/>
            <person name="Petriglieri F."/>
            <person name="Kristensen J.M."/>
            <person name="Kirkegaard R.H."/>
            <person name="Michaelsen T.Y."/>
            <person name="Andersen M.H."/>
            <person name="Karst S.M."/>
            <person name="Dueholm M.S."/>
            <person name="Nielsen P.H."/>
            <person name="Albertsen M."/>
        </authorList>
    </citation>
    <scope>NUCLEOTIDE SEQUENCE [LARGE SCALE GENOMIC DNA]</scope>
    <source>
        <strain evidence="2">Fred_18-Q3-R57-64_BAT3C.720</strain>
    </source>
</reference>
<evidence type="ECO:0000313" key="2">
    <source>
        <dbReference type="EMBL" id="MBK7953329.1"/>
    </source>
</evidence>
<evidence type="ECO:0000313" key="3">
    <source>
        <dbReference type="Proteomes" id="UP000706151"/>
    </source>
</evidence>
<evidence type="ECO:0000259" key="1">
    <source>
        <dbReference type="Pfam" id="PF14261"/>
    </source>
</evidence>
<name>A0A935T8L0_9PROT</name>
<feature type="domain" description="DUF4351" evidence="1">
    <location>
        <begin position="273"/>
        <end position="327"/>
    </location>
</feature>
<protein>
    <submittedName>
        <fullName evidence="2">DUF4351 domain-containing protein</fullName>
    </submittedName>
</protein>
<dbReference type="Proteomes" id="UP000706151">
    <property type="component" value="Unassembled WGS sequence"/>
</dbReference>
<gene>
    <name evidence="2" type="ORF">IPK02_04820</name>
</gene>
<sequence>MNPRPETAVPNDDYDTPWKDAVTRYFPEFIAFYFPDAHWQIDWNRGYTFLDQELAQIVKDAELGKRLIDKLVQVATHDGGEHWVYVHIEVQGGQDGDFAERLFTYNYRLYDRYRRPIASLAVLADDREHWKPQTYGYELFGCRHYLEFPTVKLLDYRPQTQALLLNPNPFALVTAAHLLTQQTKGDDQQRLAAKWRLAKLLYERNWDKQRIIDLFSVIDWMMQVPDELQNQLWQDIEQLERNRTMPYITSVERIGIEKGRQQGVQQGRQQGMQQGMQQGEATLLERQLTRRFGPPSADTLARLKAASLDQLEQWAENILDATMLEDVFQDH</sequence>
<dbReference type="AlphaFoldDB" id="A0A935T8L0"/>
<dbReference type="PANTHER" id="PTHR35586:SF1">
    <property type="entry name" value="SLL1691 PROTEIN"/>
    <property type="match status" value="1"/>
</dbReference>
<comment type="caution">
    <text evidence="2">The sequence shown here is derived from an EMBL/GenBank/DDBJ whole genome shotgun (WGS) entry which is preliminary data.</text>
</comment>
<dbReference type="InterPro" id="IPR025587">
    <property type="entry name" value="DUF4351"/>
</dbReference>
<dbReference type="EMBL" id="JADJOT010000004">
    <property type="protein sequence ID" value="MBK7953329.1"/>
    <property type="molecule type" value="Genomic_DNA"/>
</dbReference>
<dbReference type="Pfam" id="PF14261">
    <property type="entry name" value="DUF4351"/>
    <property type="match status" value="1"/>
</dbReference>
<accession>A0A935T8L0</accession>
<proteinExistence type="predicted"/>
<dbReference type="PANTHER" id="PTHR35586">
    <property type="entry name" value="SLL1691 PROTEIN"/>
    <property type="match status" value="1"/>
</dbReference>
<organism evidence="2 3">
    <name type="scientific">Candidatus Accumulibacter affinis</name>
    <dbReference type="NCBI Taxonomy" id="2954384"/>
    <lineage>
        <taxon>Bacteria</taxon>
        <taxon>Pseudomonadati</taxon>
        <taxon>Pseudomonadota</taxon>
        <taxon>Betaproteobacteria</taxon>
        <taxon>Candidatus Accumulibacter</taxon>
    </lineage>
</organism>